<keyword evidence="2" id="KW-1133">Transmembrane helix</keyword>
<accession>A0A8H7WHF6</accession>
<evidence type="ECO:0000259" key="3">
    <source>
        <dbReference type="Pfam" id="PF06985"/>
    </source>
</evidence>
<feature type="compositionally biased region" description="Basic and acidic residues" evidence="1">
    <location>
        <begin position="549"/>
        <end position="562"/>
    </location>
</feature>
<feature type="compositionally biased region" description="Polar residues" evidence="1">
    <location>
        <begin position="394"/>
        <end position="412"/>
    </location>
</feature>
<dbReference type="EMBL" id="JAFJYH010000016">
    <property type="protein sequence ID" value="KAG4424885.1"/>
    <property type="molecule type" value="Genomic_DNA"/>
</dbReference>
<feature type="compositionally biased region" description="Basic residues" evidence="1">
    <location>
        <begin position="144"/>
        <end position="153"/>
    </location>
</feature>
<evidence type="ECO:0000313" key="4">
    <source>
        <dbReference type="EMBL" id="KAG4424885.1"/>
    </source>
</evidence>
<name>A0A8H7WHF6_9HELO</name>
<gene>
    <name evidence="4" type="ORF">IFR04_002045</name>
</gene>
<feature type="compositionally biased region" description="Pro residues" evidence="1">
    <location>
        <begin position="523"/>
        <end position="533"/>
    </location>
</feature>
<feature type="region of interest" description="Disordered" evidence="1">
    <location>
        <begin position="582"/>
        <end position="602"/>
    </location>
</feature>
<comment type="caution">
    <text evidence="4">The sequence shown here is derived from an EMBL/GenBank/DDBJ whole genome shotgun (WGS) entry which is preliminary data.</text>
</comment>
<feature type="compositionally biased region" description="Polar residues" evidence="1">
    <location>
        <begin position="36"/>
        <end position="68"/>
    </location>
</feature>
<evidence type="ECO:0000256" key="2">
    <source>
        <dbReference type="SAM" id="Phobius"/>
    </source>
</evidence>
<proteinExistence type="predicted"/>
<feature type="domain" description="Heterokaryon incompatibility" evidence="3">
    <location>
        <begin position="1163"/>
        <end position="1297"/>
    </location>
</feature>
<feature type="transmembrane region" description="Helical" evidence="2">
    <location>
        <begin position="1519"/>
        <end position="1539"/>
    </location>
</feature>
<dbReference type="Proteomes" id="UP000664132">
    <property type="component" value="Unassembled WGS sequence"/>
</dbReference>
<dbReference type="Pfam" id="PF06985">
    <property type="entry name" value="HET"/>
    <property type="match status" value="1"/>
</dbReference>
<feature type="region of interest" description="Disordered" evidence="1">
    <location>
        <begin position="1"/>
        <end position="562"/>
    </location>
</feature>
<keyword evidence="2" id="KW-0472">Membrane</keyword>
<protein>
    <recommendedName>
        <fullName evidence="3">Heterokaryon incompatibility domain-containing protein</fullName>
    </recommendedName>
</protein>
<dbReference type="PANTHER" id="PTHR33112:SF1">
    <property type="entry name" value="HETEROKARYON INCOMPATIBILITY DOMAIN-CONTAINING PROTEIN"/>
    <property type="match status" value="1"/>
</dbReference>
<feature type="region of interest" description="Disordered" evidence="1">
    <location>
        <begin position="938"/>
        <end position="970"/>
    </location>
</feature>
<feature type="compositionally biased region" description="Polar residues" evidence="1">
    <location>
        <begin position="86"/>
        <end position="95"/>
    </location>
</feature>
<evidence type="ECO:0000313" key="5">
    <source>
        <dbReference type="Proteomes" id="UP000664132"/>
    </source>
</evidence>
<reference evidence="4" key="1">
    <citation type="submission" date="2021-02" db="EMBL/GenBank/DDBJ databases">
        <title>Genome sequence Cadophora malorum strain M34.</title>
        <authorList>
            <person name="Stefanovic E."/>
            <person name="Vu D."/>
            <person name="Scully C."/>
            <person name="Dijksterhuis J."/>
            <person name="Roader J."/>
            <person name="Houbraken J."/>
        </authorList>
    </citation>
    <scope>NUCLEOTIDE SEQUENCE</scope>
    <source>
        <strain evidence="4">M34</strain>
    </source>
</reference>
<dbReference type="OrthoDB" id="4160836at2759"/>
<keyword evidence="2" id="KW-0812">Transmembrane</keyword>
<feature type="region of interest" description="Disordered" evidence="1">
    <location>
        <begin position="798"/>
        <end position="830"/>
    </location>
</feature>
<feature type="compositionally biased region" description="Basic residues" evidence="1">
    <location>
        <begin position="802"/>
        <end position="812"/>
    </location>
</feature>
<organism evidence="4 5">
    <name type="scientific">Cadophora malorum</name>
    <dbReference type="NCBI Taxonomy" id="108018"/>
    <lineage>
        <taxon>Eukaryota</taxon>
        <taxon>Fungi</taxon>
        <taxon>Dikarya</taxon>
        <taxon>Ascomycota</taxon>
        <taxon>Pezizomycotina</taxon>
        <taxon>Leotiomycetes</taxon>
        <taxon>Helotiales</taxon>
        <taxon>Ploettnerulaceae</taxon>
        <taxon>Cadophora</taxon>
    </lineage>
</organism>
<keyword evidence="5" id="KW-1185">Reference proteome</keyword>
<dbReference type="InterPro" id="IPR010730">
    <property type="entry name" value="HET"/>
</dbReference>
<evidence type="ECO:0000256" key="1">
    <source>
        <dbReference type="SAM" id="MobiDB-lite"/>
    </source>
</evidence>
<feature type="compositionally biased region" description="Polar residues" evidence="1">
    <location>
        <begin position="108"/>
        <end position="121"/>
    </location>
</feature>
<sequence length="1589" mass="176245">MADSAAKRRKTSPTTSIPIDAPTTPSRLPVPRKDGQQSASRRPSFASPTKASLSRHNPQLLNRPTSSRGPGIRGKDLQDVFAKASGEQQSATDVINTMVPADDGDGTKSMSTTQENDSSAYASLAKTPPRARSKGPVGGGLSSKPRRLSRSPIKRPERPPVEFPVADALPADFNPFQKKGLRRSPIASSAEAPVPGTQDPVLEDGFNPFKKTGLRRSPISSQAEPMLSQPLETAFRVSPTAPDPPTARSDNIPEPFSPSKKLRRSPVILEPGQGTLESLPEPFSPSKKLRRSPVIPEPVRSGLRRSPVPSQLPAEIAEPPKSTPPAEPALEVSQGLQTQSAHVPRRLFAEIATEQEVSQPRETLPDARQQTAAVPPDLPVSQPRMLFAEISKEPIQQSEAFIQESATSTTPTEPIPGRHSHPKSTAKPSTAVRDEESTFAPETNRRPEPSRVDAAVQDLFTGNRRAEEPDLPPTPTQLGIPDPVVTTPPTGIHDTPSKRARRNKALGAKLKSSPLKPKDLPPEEPPQPVPQPELKPDKPKRRKSARFLIPEDPHASKKKERDDLLKQLQQLQADVALANQENERLRVRSESRKKGLSAAPNPDELRSMLLRSTASETSVDPVNKPRTVFQSMHSFLPFGGRRRRTAAPVSEKPLPSHLPIALNDPLPYLQAFSPLTYSSTITLLPSEAVSSDSSLLEEQPILQRHVITASHPSGLFTTRLSMTVDTSTLTIAALEILRLDMNAEKELGTFIRSRCRSDHPLGKDITVVCWAMSRWIEVSIQRARFWCVVESNFGTPQARAKTMQKKRKRKRQGPVQDEESSAALEKESDEVEERQTWTRRQLLPNIGRTGLELANEYVELRFEWRISFDWTGEVESAISASARLPRTWQQTDDRHSLAKVPETFDKLVKERGPLGAVRATVGLFMPVSQRAWSSCLKSSPEVTTSDEDGQRSTTTVSTTEKSDAVITHRSRKNKAAASVLDKSRADVVASSSQDGQPNAVIESMSTPQSGYLCDRCSTIDFDHLFRRKYKRFDGDLVLELGEVETWDISLAGAVADVTNLQLRSYFGYTIGQVGYKALNVLNTVCLGIPGASSAYIVSRAGPKDIVRQLRCDWIDYGIILDWLNYCHSHHTQNCVVDEQKPVKYLRLIDCRTRKIMLAGDQPYVTLSYVWGKARDSSRHYDTLPDGLPVTIEDSIKVAMALGYQYIWIDRYCIDQNRPTEVQHQVGLMDLIYSNSELTIIAAAGEDPFYGLPGVSNRTRVIQHAGQVGNGLLLSKMSDPIIAISSSVWNTRGWTYQEGLLARRRLVFTDHQTYFECHSMYCSESLNLSLDGLHDWSRQAFQPQYCSKKGIGIFPQGVGSHQWSILDRIEEYTKRALANDADILNGFKGVMRVFRSRPMNVETIYGIPFLVSMSMTQDALTPGLTSSYHVGLDVLNQSFVVGLLWQPRYLTTRRVGFPSWSWSGWHGPVYWPHDGFGRWYFELDAVLEIRLRRTGSSTWHDLVSALEEIILQDLDMSKSIMIKAPFVIIGSICMIVVGGATRCQARTQQQTGDYAIMEESASLTGTKSRQWGGETLKVSMGLELMSIGSN</sequence>
<feature type="compositionally biased region" description="Basic and acidic residues" evidence="1">
    <location>
        <begin position="582"/>
        <end position="593"/>
    </location>
</feature>
<dbReference type="PANTHER" id="PTHR33112">
    <property type="entry name" value="DOMAIN PROTEIN, PUTATIVE-RELATED"/>
    <property type="match status" value="1"/>
</dbReference>